<evidence type="ECO:0000256" key="10">
    <source>
        <dbReference type="SAM" id="MobiDB-lite"/>
    </source>
</evidence>
<name>A0A0I9V2P7_9MYCO</name>
<dbReference type="PANTHER" id="PTHR22683">
    <property type="entry name" value="SPORULATION PROTEIN RELATED"/>
    <property type="match status" value="1"/>
</dbReference>
<evidence type="ECO:0000256" key="2">
    <source>
        <dbReference type="ARBA" id="ARBA00022475"/>
    </source>
</evidence>
<feature type="compositionally biased region" description="Basic and acidic residues" evidence="10">
    <location>
        <begin position="941"/>
        <end position="960"/>
    </location>
</feature>
<dbReference type="OrthoDB" id="9807790at2"/>
<dbReference type="SUPFAM" id="SSF52540">
    <property type="entry name" value="P-loop containing nucleoside triphosphate hydrolases"/>
    <property type="match status" value="3"/>
</dbReference>
<evidence type="ECO:0000256" key="6">
    <source>
        <dbReference type="ARBA" id="ARBA00022840"/>
    </source>
</evidence>
<feature type="binding site" evidence="9">
    <location>
        <begin position="1044"/>
        <end position="1051"/>
    </location>
    <ligand>
        <name>ATP</name>
        <dbReference type="ChEBI" id="CHEBI:30616"/>
    </ligand>
</feature>
<feature type="transmembrane region" description="Helical" evidence="11">
    <location>
        <begin position="30"/>
        <end position="50"/>
    </location>
</feature>
<feature type="binding site" evidence="9">
    <location>
        <begin position="438"/>
        <end position="445"/>
    </location>
    <ligand>
        <name>ATP</name>
        <dbReference type="ChEBI" id="CHEBI:30616"/>
    </ligand>
</feature>
<dbReference type="PATRIC" id="fig|29311.18.peg.1184"/>
<dbReference type="InterPro" id="IPR002543">
    <property type="entry name" value="FtsK_dom"/>
</dbReference>
<evidence type="ECO:0000313" key="13">
    <source>
        <dbReference type="EMBL" id="KLO35658.1"/>
    </source>
</evidence>
<sequence length="1244" mass="133223">MTHGLPTAFATADIEVAAPPELPRSTSSGLLVRLLPIVASVTALVVMGIASCSGSAVARNPTFLAFPTMMLVSVAMTAAARHGRRRSARIDADRAEYLGYLSCLRSTITETAVAQRASLIRAHPDPDTLWTLIGGPRMWERRPADSQFCIVRVGVGPQPLATRLVAPPDRPAQRSDPVTATALRRFLHTHSMVADAPIAIGLRDSTRLTIDGDPTAVRGLLRAMICQLAVLHAPDQVLIVGVTGDRNRAHWDWLKWLPHNQHPGAADALGAARMVYSSLAEAQRALTGMRWLHIVVIVDLDQHADVAAGGAIEGVTTLQVGVGCSGTPLTIRPAEAATALVHPDRMDSVDALVCARRLAGCRVGEAGAALECDRGSGWPALVGIGDASCFDPITLWRSQNHRDRLCVPIGTTADGAPLELDIKEPAENGIGPHGLCVGATGSGKSELLRSVALGMMARNSPEVLNLLLIDFKGGATFLDFAPMPHVAAVITNLAEEAPLVARMRDALAGEMNRRQQLLRAAGNLVSVAAYQQARRAGAHFAALPTLFIIVDEFSELLSQHPDFADMFVAIGRLGRSLGMHLLLTSQRLDEGRLRGLEAHLSYRICLKTLSASESRTVLGTLDAYELPNTPGAAWLRSATGELIRFQTAFVSAPLLQDTSARVTTVAGEPIVRPFTTYAAGPVTQGVRAAAAQTPARTVVREILDRLSGQGPPAHQVWLPPLQAAPQLDILVREAGCAPASLAVPIGIVDRPYEQSRTPLIVDLSGAAGNVVVVGAPQSGKSTALRTLITALAATHDPGQVQFYCLDFGGGALASLAALPHAGAIAGRAERQLIRRMVAEVESVVRSREAFFREHHVESIAHYRQLRASLDTDPFGDVFLVVDGWSGLRHEFEALEESITALAVQGLSFGVHVVLSASRWADIRPSLKDQIGTRIELRLGDPADSEVDRRQAQQVPRDRPGRGLSGEGLHMVLALPALHGVELRRRPGESGAPPIPLLPSHVDYDTALRREGDEPGAGILLGLEERRLQPVALDFEHYPHLLVLGDNECGKTATLRTLCREIIRTTTAEQAELLIVDFRRALLGVVESEHLRGYAMSPAALGALLPGVLDVLQRRMPPPHASQAQLRSRSWWSGPHIYIVVDDYDLVATPTGNLLTPMLEYLPHARDLGLHLIVARRSGGAARALFEPLLAGLRDLGCMGLMMSGRPDEGALFGSGRPAPLPPGRGMLVTRTGDEQLVQVAWSPP</sequence>
<evidence type="ECO:0000256" key="7">
    <source>
        <dbReference type="ARBA" id="ARBA00022989"/>
    </source>
</evidence>
<evidence type="ECO:0000256" key="1">
    <source>
        <dbReference type="ARBA" id="ARBA00004651"/>
    </source>
</evidence>
<dbReference type="NCBIfam" id="TIGR03924">
    <property type="entry name" value="T7SS_EccC_a"/>
    <property type="match status" value="1"/>
</dbReference>
<evidence type="ECO:0000256" key="4">
    <source>
        <dbReference type="ARBA" id="ARBA00022737"/>
    </source>
</evidence>
<keyword evidence="2" id="KW-1003">Cell membrane</keyword>
<feature type="domain" description="FtsK" evidence="12">
    <location>
        <begin position="1027"/>
        <end position="1207"/>
    </location>
</feature>
<dbReference type="PANTHER" id="PTHR22683:SF1">
    <property type="entry name" value="TYPE VII SECRETION SYSTEM PROTEIN ESSC"/>
    <property type="match status" value="1"/>
</dbReference>
<dbReference type="Gene3D" id="3.40.50.300">
    <property type="entry name" value="P-loop containing nucleotide triphosphate hydrolases"/>
    <property type="match status" value="4"/>
</dbReference>
<evidence type="ECO:0000259" key="12">
    <source>
        <dbReference type="PROSITE" id="PS50901"/>
    </source>
</evidence>
<evidence type="ECO:0000256" key="5">
    <source>
        <dbReference type="ARBA" id="ARBA00022741"/>
    </source>
</evidence>
<evidence type="ECO:0000313" key="14">
    <source>
        <dbReference type="Proteomes" id="UP000036334"/>
    </source>
</evidence>
<comment type="subcellular location">
    <subcellularLocation>
        <location evidence="1">Cell membrane</location>
        <topology evidence="1">Multi-pass membrane protein</topology>
    </subcellularLocation>
</comment>
<dbReference type="Proteomes" id="UP000036334">
    <property type="component" value="Unassembled WGS sequence"/>
</dbReference>
<feature type="transmembrane region" description="Helical" evidence="11">
    <location>
        <begin position="62"/>
        <end position="80"/>
    </location>
</feature>
<dbReference type="Pfam" id="PF01580">
    <property type="entry name" value="FtsK_SpoIIIE"/>
    <property type="match status" value="3"/>
</dbReference>
<keyword evidence="6 9" id="KW-0067">ATP-binding</keyword>
<dbReference type="InterPro" id="IPR050206">
    <property type="entry name" value="FtsK/SpoIIIE/SftA"/>
</dbReference>
<dbReference type="EMBL" id="LDPR01000013">
    <property type="protein sequence ID" value="KLO35658.1"/>
    <property type="molecule type" value="Genomic_DNA"/>
</dbReference>
<proteinExistence type="predicted"/>
<evidence type="ECO:0000256" key="8">
    <source>
        <dbReference type="ARBA" id="ARBA00023136"/>
    </source>
</evidence>
<dbReference type="GO" id="GO:0005886">
    <property type="term" value="C:plasma membrane"/>
    <property type="evidence" value="ECO:0007669"/>
    <property type="project" value="UniProtKB-SubCell"/>
</dbReference>
<dbReference type="PROSITE" id="PS50901">
    <property type="entry name" value="FTSK"/>
    <property type="match status" value="3"/>
</dbReference>
<dbReference type="AlphaFoldDB" id="A0A0I9V2P7"/>
<gene>
    <name evidence="13" type="ORF">ABH38_15160</name>
</gene>
<keyword evidence="4" id="KW-0677">Repeat</keyword>
<dbReference type="InterPro" id="IPR003593">
    <property type="entry name" value="AAA+_ATPase"/>
</dbReference>
<evidence type="ECO:0000256" key="9">
    <source>
        <dbReference type="PROSITE-ProRule" id="PRU00289"/>
    </source>
</evidence>
<dbReference type="NCBIfam" id="TIGR03925">
    <property type="entry name" value="T7SS_EccC_b"/>
    <property type="match status" value="1"/>
</dbReference>
<dbReference type="InterPro" id="IPR023837">
    <property type="entry name" value="EccCb-like_Actinobacteria"/>
</dbReference>
<organism evidence="13 14">
    <name type="scientific">Mycobacterium haemophilum</name>
    <dbReference type="NCBI Taxonomy" id="29311"/>
    <lineage>
        <taxon>Bacteria</taxon>
        <taxon>Bacillati</taxon>
        <taxon>Actinomycetota</taxon>
        <taxon>Actinomycetes</taxon>
        <taxon>Mycobacteriales</taxon>
        <taxon>Mycobacteriaceae</taxon>
        <taxon>Mycobacterium</taxon>
    </lineage>
</organism>
<dbReference type="STRING" id="1202450.B586_18320"/>
<dbReference type="InterPro" id="IPR023836">
    <property type="entry name" value="EccCa-like_Actinobacteria"/>
</dbReference>
<dbReference type="InterPro" id="IPR027417">
    <property type="entry name" value="P-loop_NTPase"/>
</dbReference>
<keyword evidence="5 9" id="KW-0547">Nucleotide-binding</keyword>
<dbReference type="RefSeq" id="WP_047315558.1">
    <property type="nucleotide sequence ID" value="NZ_LDPQ01000014.1"/>
</dbReference>
<dbReference type="GO" id="GO:0005524">
    <property type="term" value="F:ATP binding"/>
    <property type="evidence" value="ECO:0007669"/>
    <property type="project" value="UniProtKB-UniRule"/>
</dbReference>
<evidence type="ECO:0000256" key="11">
    <source>
        <dbReference type="SAM" id="Phobius"/>
    </source>
</evidence>
<protein>
    <submittedName>
        <fullName evidence="13">Secretion protein EccC</fullName>
    </submittedName>
</protein>
<keyword evidence="3 11" id="KW-0812">Transmembrane</keyword>
<feature type="domain" description="FtsK" evidence="12">
    <location>
        <begin position="756"/>
        <end position="945"/>
    </location>
</feature>
<feature type="domain" description="FtsK" evidence="12">
    <location>
        <begin position="415"/>
        <end position="615"/>
    </location>
</feature>
<dbReference type="SMART" id="SM00382">
    <property type="entry name" value="AAA"/>
    <property type="match status" value="3"/>
</dbReference>
<keyword evidence="14" id="KW-1185">Reference proteome</keyword>
<evidence type="ECO:0000256" key="3">
    <source>
        <dbReference type="ARBA" id="ARBA00022692"/>
    </source>
</evidence>
<feature type="binding site" evidence="9">
    <location>
        <begin position="774"/>
        <end position="781"/>
    </location>
    <ligand>
        <name>ATP</name>
        <dbReference type="ChEBI" id="CHEBI:30616"/>
    </ligand>
</feature>
<dbReference type="GO" id="GO:0003677">
    <property type="term" value="F:DNA binding"/>
    <property type="evidence" value="ECO:0007669"/>
    <property type="project" value="InterPro"/>
</dbReference>
<comment type="caution">
    <text evidence="13">The sequence shown here is derived from an EMBL/GenBank/DDBJ whole genome shotgun (WGS) entry which is preliminary data.</text>
</comment>
<feature type="region of interest" description="Disordered" evidence="10">
    <location>
        <begin position="941"/>
        <end position="964"/>
    </location>
</feature>
<keyword evidence="7 11" id="KW-1133">Transmembrane helix</keyword>
<reference evidence="13 14" key="1">
    <citation type="submission" date="2015-05" db="EMBL/GenBank/DDBJ databases">
        <title>Genome sequence of Mycobacterium haemophilum.</title>
        <authorList>
            <person name="Greninger A.L."/>
            <person name="Cunningham G."/>
            <person name="Miller S."/>
        </authorList>
    </citation>
    <scope>NUCLEOTIDE SEQUENCE [LARGE SCALE GENOMIC DNA]</scope>
    <source>
        <strain evidence="14">UC1</strain>
    </source>
</reference>
<keyword evidence="8 11" id="KW-0472">Membrane</keyword>
<accession>A0A0I9V2P7</accession>